<accession>A0A7C8FSB5</accession>
<dbReference type="Proteomes" id="UP000479639">
    <property type="component" value="Unassembled WGS sequence"/>
</dbReference>
<comment type="caution">
    <text evidence="13">The sequence shown here is derived from an EMBL/GenBank/DDBJ whole genome shotgun (WGS) entry which is preliminary data.</text>
</comment>
<keyword evidence="14" id="KW-1185">Reference proteome</keyword>
<reference evidence="13 14" key="1">
    <citation type="submission" date="2019-09" db="EMBL/GenBank/DDBJ databases">
        <title>Whole genome shotgun sequencing (WGS) of Ellagibacter isourolithinifaciens DSM 104140(T) and Adlercreutzia muris DSM 29508(T).</title>
        <authorList>
            <person name="Stoll D.A."/>
            <person name="Danylec N."/>
            <person name="Huch M."/>
        </authorList>
    </citation>
    <scope>NUCLEOTIDE SEQUENCE [LARGE SCALE GENOMIC DNA]</scope>
    <source>
        <strain evidence="13 14">DSM 29508</strain>
    </source>
</reference>
<keyword evidence="2 11" id="KW-0732">Signal</keyword>
<dbReference type="Pfam" id="PF00768">
    <property type="entry name" value="Peptidase_S11"/>
    <property type="match status" value="1"/>
</dbReference>
<dbReference type="InterPro" id="IPR006311">
    <property type="entry name" value="TAT_signal"/>
</dbReference>
<evidence type="ECO:0000313" key="13">
    <source>
        <dbReference type="EMBL" id="KAB1643862.1"/>
    </source>
</evidence>
<dbReference type="InterPro" id="IPR012338">
    <property type="entry name" value="Beta-lactam/transpept-like"/>
</dbReference>
<dbReference type="InterPro" id="IPR018044">
    <property type="entry name" value="Peptidase_S11"/>
</dbReference>
<feature type="domain" description="Peptidase S11 D-alanyl-D-alanine carboxypeptidase A N-terminal" evidence="12">
    <location>
        <begin position="54"/>
        <end position="294"/>
    </location>
</feature>
<feature type="active site" description="Proton acceptor" evidence="7">
    <location>
        <position position="90"/>
    </location>
</feature>
<feature type="binding site" evidence="8">
    <location>
        <position position="265"/>
    </location>
    <ligand>
        <name>substrate</name>
    </ligand>
</feature>
<dbReference type="SUPFAM" id="SSF56601">
    <property type="entry name" value="beta-lactamase/transpeptidase-like"/>
    <property type="match status" value="1"/>
</dbReference>
<keyword evidence="5" id="KW-0573">Peptidoglycan synthesis</keyword>
<dbReference type="GO" id="GO:0071555">
    <property type="term" value="P:cell wall organization"/>
    <property type="evidence" value="ECO:0007669"/>
    <property type="project" value="UniProtKB-KW"/>
</dbReference>
<dbReference type="PRINTS" id="PR00725">
    <property type="entry name" value="DADACBPTASE1"/>
</dbReference>
<evidence type="ECO:0000313" key="14">
    <source>
        <dbReference type="Proteomes" id="UP000479639"/>
    </source>
</evidence>
<proteinExistence type="inferred from homology"/>
<evidence type="ECO:0000259" key="12">
    <source>
        <dbReference type="Pfam" id="PF00768"/>
    </source>
</evidence>
<feature type="compositionally biased region" description="Low complexity" evidence="10">
    <location>
        <begin position="480"/>
        <end position="492"/>
    </location>
</feature>
<evidence type="ECO:0000256" key="6">
    <source>
        <dbReference type="ARBA" id="ARBA00023316"/>
    </source>
</evidence>
<feature type="chain" id="PRO_5039467479" evidence="11">
    <location>
        <begin position="32"/>
        <end position="498"/>
    </location>
</feature>
<evidence type="ECO:0000256" key="4">
    <source>
        <dbReference type="ARBA" id="ARBA00022960"/>
    </source>
</evidence>
<keyword evidence="3" id="KW-0378">Hydrolase</keyword>
<dbReference type="InterPro" id="IPR037167">
    <property type="entry name" value="Peptidase_S11_C_sf"/>
</dbReference>
<keyword evidence="6" id="KW-0961">Cell wall biogenesis/degradation</keyword>
<evidence type="ECO:0000256" key="9">
    <source>
        <dbReference type="RuleBase" id="RU004016"/>
    </source>
</evidence>
<evidence type="ECO:0000256" key="5">
    <source>
        <dbReference type="ARBA" id="ARBA00022984"/>
    </source>
</evidence>
<dbReference type="GO" id="GO:0009252">
    <property type="term" value="P:peptidoglycan biosynthetic process"/>
    <property type="evidence" value="ECO:0007669"/>
    <property type="project" value="UniProtKB-KW"/>
</dbReference>
<feature type="active site" evidence="7">
    <location>
        <position position="143"/>
    </location>
</feature>
<dbReference type="GO" id="GO:0008360">
    <property type="term" value="P:regulation of cell shape"/>
    <property type="evidence" value="ECO:0007669"/>
    <property type="project" value="UniProtKB-KW"/>
</dbReference>
<evidence type="ECO:0000256" key="10">
    <source>
        <dbReference type="SAM" id="MobiDB-lite"/>
    </source>
</evidence>
<gene>
    <name evidence="13" type="ORF">F8D48_08605</name>
</gene>
<evidence type="ECO:0000256" key="1">
    <source>
        <dbReference type="ARBA" id="ARBA00007164"/>
    </source>
</evidence>
<feature type="signal peptide" evidence="11">
    <location>
        <begin position="1"/>
        <end position="31"/>
    </location>
</feature>
<dbReference type="EMBL" id="WAJS01000026">
    <property type="protein sequence ID" value="KAB1643862.1"/>
    <property type="molecule type" value="Genomic_DNA"/>
</dbReference>
<evidence type="ECO:0000256" key="2">
    <source>
        <dbReference type="ARBA" id="ARBA00022729"/>
    </source>
</evidence>
<protein>
    <submittedName>
        <fullName evidence="13">D-alanyl-D-alanine carboxypeptidase</fullName>
    </submittedName>
</protein>
<name>A0A7C8FSB5_9ACTN</name>
<dbReference type="PANTHER" id="PTHR21581:SF6">
    <property type="entry name" value="TRAFFICKING PROTEIN PARTICLE COMPLEX SUBUNIT 12"/>
    <property type="match status" value="1"/>
</dbReference>
<keyword evidence="13" id="KW-0645">Protease</keyword>
<dbReference type="Gene3D" id="3.40.710.10">
    <property type="entry name" value="DD-peptidase/beta-lactamase superfamily"/>
    <property type="match status" value="1"/>
</dbReference>
<dbReference type="RefSeq" id="WP_151431248.1">
    <property type="nucleotide sequence ID" value="NZ_JANJZI010000001.1"/>
</dbReference>
<feature type="region of interest" description="Disordered" evidence="10">
    <location>
        <begin position="463"/>
        <end position="498"/>
    </location>
</feature>
<comment type="similarity">
    <text evidence="1 9">Belongs to the peptidase S11 family.</text>
</comment>
<dbReference type="GO" id="GO:0009002">
    <property type="term" value="F:serine-type D-Ala-D-Ala carboxypeptidase activity"/>
    <property type="evidence" value="ECO:0007669"/>
    <property type="project" value="InterPro"/>
</dbReference>
<dbReference type="PANTHER" id="PTHR21581">
    <property type="entry name" value="D-ALANYL-D-ALANINE CARBOXYPEPTIDASE"/>
    <property type="match status" value="1"/>
</dbReference>
<evidence type="ECO:0000256" key="8">
    <source>
        <dbReference type="PIRSR" id="PIRSR618044-2"/>
    </source>
</evidence>
<dbReference type="InterPro" id="IPR001967">
    <property type="entry name" value="Peptidase_S11_N"/>
</dbReference>
<evidence type="ECO:0000256" key="3">
    <source>
        <dbReference type="ARBA" id="ARBA00022801"/>
    </source>
</evidence>
<sequence>MLSTRTKRRSWLGALLLAGALALPLAAPVPAAADVRGTDVILGQTVEARGLPAVACPNITASYAVLTDENGAVLFARDADTQSHIASITKVMTAIVALDSGLPLDTKVTVSPEAAAVGESSANLQAGDTLTLQAALTGLMVPSGNDAAIAIAEAVGAGLARDGQSANEAFVDAMNAKAAELGMEHSLFANPHGLDIDEFDNEMYSTAGDVALMCAYAMENETFRSIVAQQTAQITVAKPDGQAVTLDLVSSDLLLGVYEGACGIKTGYTEAAGNSFAGACSRGSGDLIAVVLGCPSETARFEDTKILFDWVYDNRVSYRLAHSDRTVTMTADGRAEEVPLIAEVPFTAWTDKRVNATFADPKAAVEVFAPEGNVSQELVFDDLNGSVRAGDKVGTATFYQAGQPIATQDLVAAEDAAAPDFFQAIAIWWERLWAGFGGTELVAEPVVVNETPLIYDKAPTRSDQSVAAIASGEEDRAPADGDGATDDQQGAPVSGASE</sequence>
<dbReference type="AlphaFoldDB" id="A0A7C8FSB5"/>
<feature type="active site" description="Acyl-ester intermediate" evidence="7">
    <location>
        <position position="87"/>
    </location>
</feature>
<organism evidence="13 14">
    <name type="scientific">Adlercreutzia muris</name>
    <dbReference type="NCBI Taxonomy" id="1796610"/>
    <lineage>
        <taxon>Bacteria</taxon>
        <taxon>Bacillati</taxon>
        <taxon>Actinomycetota</taxon>
        <taxon>Coriobacteriia</taxon>
        <taxon>Eggerthellales</taxon>
        <taxon>Eggerthellaceae</taxon>
        <taxon>Adlercreutzia</taxon>
    </lineage>
</organism>
<dbReference type="Gene3D" id="2.60.410.10">
    <property type="entry name" value="D-Ala-D-Ala carboxypeptidase, C-terminal domain"/>
    <property type="match status" value="1"/>
</dbReference>
<keyword evidence="13" id="KW-0121">Carboxypeptidase</keyword>
<keyword evidence="4" id="KW-0133">Cell shape</keyword>
<dbReference type="PROSITE" id="PS51318">
    <property type="entry name" value="TAT"/>
    <property type="match status" value="1"/>
</dbReference>
<dbReference type="GO" id="GO:0006508">
    <property type="term" value="P:proteolysis"/>
    <property type="evidence" value="ECO:0007669"/>
    <property type="project" value="InterPro"/>
</dbReference>
<evidence type="ECO:0000256" key="7">
    <source>
        <dbReference type="PIRSR" id="PIRSR618044-1"/>
    </source>
</evidence>
<evidence type="ECO:0000256" key="11">
    <source>
        <dbReference type="SAM" id="SignalP"/>
    </source>
</evidence>